<reference evidence="4 5" key="1">
    <citation type="submission" date="2024-04" db="EMBL/GenBank/DDBJ databases">
        <title>Phyllosticta paracitricarpa is synonymous to the EU quarantine fungus P. citricarpa based on phylogenomic analyses.</title>
        <authorList>
            <consortium name="Lawrence Berkeley National Laboratory"/>
            <person name="Van Ingen-Buijs V.A."/>
            <person name="Van Westerhoven A.C."/>
            <person name="Haridas S."/>
            <person name="Skiadas P."/>
            <person name="Martin F."/>
            <person name="Groenewald J.Z."/>
            <person name="Crous P.W."/>
            <person name="Seidl M.F."/>
        </authorList>
    </citation>
    <scope>NUCLEOTIDE SEQUENCE [LARGE SCALE GENOMIC DNA]</scope>
    <source>
        <strain evidence="4 5">CBS 123371</strain>
    </source>
</reference>
<dbReference type="EMBL" id="JBBPHU010000005">
    <property type="protein sequence ID" value="KAK7517730.1"/>
    <property type="molecule type" value="Genomic_DNA"/>
</dbReference>
<evidence type="ECO:0000259" key="2">
    <source>
        <dbReference type="PROSITE" id="PS50404"/>
    </source>
</evidence>
<dbReference type="InterPro" id="IPR004045">
    <property type="entry name" value="Glutathione_S-Trfase_N"/>
</dbReference>
<evidence type="ECO:0000256" key="1">
    <source>
        <dbReference type="ARBA" id="ARBA00007409"/>
    </source>
</evidence>
<comment type="caution">
    <text evidence="4">The sequence shown here is derived from an EMBL/GenBank/DDBJ whole genome shotgun (WGS) entry which is preliminary data.</text>
</comment>
<feature type="domain" description="GST N-terminal" evidence="2">
    <location>
        <begin position="8"/>
        <end position="95"/>
    </location>
</feature>
<dbReference type="Pfam" id="PF14497">
    <property type="entry name" value="GST_C_3"/>
    <property type="match status" value="1"/>
</dbReference>
<gene>
    <name evidence="4" type="ORF">IWZ03DRAFT_394160</name>
</gene>
<proteinExistence type="inferred from homology"/>
<dbReference type="InterPro" id="IPR004046">
    <property type="entry name" value="GST_C"/>
</dbReference>
<comment type="similarity">
    <text evidence="1">Belongs to the GST superfamily.</text>
</comment>
<feature type="domain" description="GST C-terminal" evidence="3">
    <location>
        <begin position="111"/>
        <end position="257"/>
    </location>
</feature>
<dbReference type="PANTHER" id="PTHR44051:SF9">
    <property type="entry name" value="GLUTATHIONE S-TRANSFERASE 1"/>
    <property type="match status" value="1"/>
</dbReference>
<dbReference type="InterPro" id="IPR010987">
    <property type="entry name" value="Glutathione-S-Trfase_C-like"/>
</dbReference>
<accession>A0ABR1KN45</accession>
<dbReference type="InterPro" id="IPR040079">
    <property type="entry name" value="Glutathione_S-Trfase"/>
</dbReference>
<dbReference type="InterPro" id="IPR036282">
    <property type="entry name" value="Glutathione-S-Trfase_C_sf"/>
</dbReference>
<dbReference type="SUPFAM" id="SSF52833">
    <property type="entry name" value="Thioredoxin-like"/>
    <property type="match status" value="1"/>
</dbReference>
<dbReference type="Gene3D" id="3.40.30.10">
    <property type="entry name" value="Glutaredoxin"/>
    <property type="match status" value="1"/>
</dbReference>
<evidence type="ECO:0000313" key="5">
    <source>
        <dbReference type="Proteomes" id="UP001363622"/>
    </source>
</evidence>
<dbReference type="SFLD" id="SFLDG00358">
    <property type="entry name" value="Main_(cytGST)"/>
    <property type="match status" value="1"/>
</dbReference>
<dbReference type="CDD" id="cd03046">
    <property type="entry name" value="GST_N_GTT1_like"/>
    <property type="match status" value="1"/>
</dbReference>
<dbReference type="PROSITE" id="PS50405">
    <property type="entry name" value="GST_CTER"/>
    <property type="match status" value="1"/>
</dbReference>
<dbReference type="SUPFAM" id="SSF47616">
    <property type="entry name" value="GST C-terminal domain-like"/>
    <property type="match status" value="1"/>
</dbReference>
<evidence type="ECO:0000313" key="4">
    <source>
        <dbReference type="EMBL" id="KAK7517730.1"/>
    </source>
</evidence>
<dbReference type="Proteomes" id="UP001363622">
    <property type="component" value="Unassembled WGS sequence"/>
</dbReference>
<dbReference type="SFLD" id="SFLDS00019">
    <property type="entry name" value="Glutathione_Transferase_(cytos"/>
    <property type="match status" value="1"/>
</dbReference>
<dbReference type="PANTHER" id="PTHR44051">
    <property type="entry name" value="GLUTATHIONE S-TRANSFERASE-RELATED"/>
    <property type="match status" value="1"/>
</dbReference>
<dbReference type="CDD" id="cd03189">
    <property type="entry name" value="GST_C_GTT1_like"/>
    <property type="match status" value="1"/>
</dbReference>
<dbReference type="Gene3D" id="1.20.1050.10">
    <property type="match status" value="1"/>
</dbReference>
<dbReference type="Pfam" id="PF02798">
    <property type="entry name" value="GST_N"/>
    <property type="match status" value="1"/>
</dbReference>
<dbReference type="PROSITE" id="PS50404">
    <property type="entry name" value="GST_NTER"/>
    <property type="match status" value="1"/>
</dbReference>
<name>A0ABR1KN45_9PEZI</name>
<evidence type="ECO:0000259" key="3">
    <source>
        <dbReference type="PROSITE" id="PS50405"/>
    </source>
</evidence>
<sequence>MAAEAQQDAKITLHWLDKSRSHRILWLLEEMKLDYNLKVYYRNDDKLAPPELKSVHPLGKSPVVGVQPAGAEKPVILAESAAITEYLTEYFGKWLIPKRYKEGEEGKIGAETEQWLRYRFYMHYAEGSIMPLLVVSLIIHSIKNASVPFFVKPITRTIASKVEAAFLTPNFRTHFSFLEDQLRTSPDSGEYLCGKDITAADIILSFPLEGAELKGILTKEAYPKTFAYLDKLHQRDAYKKAGQKIKETTGKEYDPNIL</sequence>
<organism evidence="4 5">
    <name type="scientific">Phyllosticta citriasiana</name>
    <dbReference type="NCBI Taxonomy" id="595635"/>
    <lineage>
        <taxon>Eukaryota</taxon>
        <taxon>Fungi</taxon>
        <taxon>Dikarya</taxon>
        <taxon>Ascomycota</taxon>
        <taxon>Pezizomycotina</taxon>
        <taxon>Dothideomycetes</taxon>
        <taxon>Dothideomycetes incertae sedis</taxon>
        <taxon>Botryosphaeriales</taxon>
        <taxon>Phyllostictaceae</taxon>
        <taxon>Phyllosticta</taxon>
    </lineage>
</organism>
<dbReference type="InterPro" id="IPR036249">
    <property type="entry name" value="Thioredoxin-like_sf"/>
</dbReference>
<keyword evidence="5" id="KW-1185">Reference proteome</keyword>
<protein>
    <submittedName>
        <fullName evidence="4">Glutathione S-transferase</fullName>
    </submittedName>
</protein>